<dbReference type="RefSeq" id="WP_157080286.1">
    <property type="nucleotide sequence ID" value="NZ_KQ950190.1"/>
</dbReference>
<evidence type="ECO:0000313" key="3">
    <source>
        <dbReference type="EMBL" id="KUP95139.1"/>
    </source>
</evidence>
<evidence type="ECO:0000259" key="2">
    <source>
        <dbReference type="Pfam" id="PF13514"/>
    </source>
</evidence>
<dbReference type="Gene3D" id="3.40.50.300">
    <property type="entry name" value="P-loop containing nucleotide triphosphate hydrolases"/>
    <property type="match status" value="1"/>
</dbReference>
<dbReference type="InterPro" id="IPR038734">
    <property type="entry name" value="YhaN_AAA"/>
</dbReference>
<protein>
    <recommendedName>
        <fullName evidence="2">YhaN AAA domain-containing protein</fullName>
    </recommendedName>
</protein>
<feature type="coiled-coil region" evidence="1">
    <location>
        <begin position="179"/>
        <end position="230"/>
    </location>
</feature>
<dbReference type="SUPFAM" id="SSF52540">
    <property type="entry name" value="P-loop containing nucleoside triphosphate hydrolases"/>
    <property type="match status" value="1"/>
</dbReference>
<feature type="coiled-coil region" evidence="1">
    <location>
        <begin position="279"/>
        <end position="306"/>
    </location>
</feature>
<accession>A0A147KD23</accession>
<name>A0A147KD23_THECS</name>
<keyword evidence="4" id="KW-1185">Reference proteome</keyword>
<dbReference type="PANTHER" id="PTHR41259:SF1">
    <property type="entry name" value="DOUBLE-STRAND BREAK REPAIR RAD50 ATPASE, PUTATIVE-RELATED"/>
    <property type="match status" value="1"/>
</dbReference>
<dbReference type="STRING" id="665004.AC529_19220"/>
<proteinExistence type="predicted"/>
<feature type="domain" description="YhaN AAA" evidence="2">
    <location>
        <begin position="1"/>
        <end position="202"/>
    </location>
</feature>
<organism evidence="3 4">
    <name type="scientific">Thermobifida cellulosilytica TB100</name>
    <dbReference type="NCBI Taxonomy" id="665004"/>
    <lineage>
        <taxon>Bacteria</taxon>
        <taxon>Bacillati</taxon>
        <taxon>Actinomycetota</taxon>
        <taxon>Actinomycetes</taxon>
        <taxon>Streptosporangiales</taxon>
        <taxon>Nocardiopsidaceae</taxon>
        <taxon>Thermobifida</taxon>
    </lineage>
</organism>
<dbReference type="InterPro" id="IPR027417">
    <property type="entry name" value="P-loop_NTPase"/>
</dbReference>
<reference evidence="4" key="1">
    <citation type="journal article" date="2017" name="Acta Aliment.">
        <title>Plant polysaccharide degrading enzyme system of Thermpbifida cellulosilytica TB100 revealed by de novo genome project data.</title>
        <authorList>
            <person name="Toth A."/>
            <person name="Baka E."/>
            <person name="Luzics S."/>
            <person name="Bata-Vidacs I."/>
            <person name="Nagy I."/>
            <person name="Balint B."/>
            <person name="Herceg R."/>
            <person name="Olasz F."/>
            <person name="Wilk T."/>
            <person name="Nagy T."/>
            <person name="Kriszt B."/>
            <person name="Nagy I."/>
            <person name="Kukolya J."/>
        </authorList>
    </citation>
    <scope>NUCLEOTIDE SEQUENCE [LARGE SCALE GENOMIC DNA]</scope>
    <source>
        <strain evidence="4">TB100</strain>
    </source>
</reference>
<dbReference type="Proteomes" id="UP000074382">
    <property type="component" value="Unassembled WGS sequence"/>
</dbReference>
<evidence type="ECO:0000313" key="4">
    <source>
        <dbReference type="Proteomes" id="UP000074382"/>
    </source>
</evidence>
<sequence>MRLERLDLLAFGPFTDLSLPLGAPGVHIVCGPNEAGKSTALYALNQLFYGIDTRTVHDFVHDRRDMRLGAVVRGDDGTVVEFVRRKRAKNPLTAPDETPLDESVLSRLLGGVSRDTFSAMFALTLEGLHRGGDELLAGGGEVGEALLSARSDRALGALLSKLEEQRDELFRPRGQQRVINRELREYADLERTTKNAQLLARDYEQKVAVLEERQQREQELRDRLKDLRAQRSRTAALHQALPSLHARAQQLRRIAELEAEGPLAPADFADRFPRLEEQSRTARETLAESEAALAAKQEELDRVAVDRRLLDAAAAVEELSRSPGRG</sequence>
<evidence type="ECO:0000256" key="1">
    <source>
        <dbReference type="SAM" id="Coils"/>
    </source>
</evidence>
<dbReference type="EMBL" id="LGEM01000153">
    <property type="protein sequence ID" value="KUP95139.1"/>
    <property type="molecule type" value="Genomic_DNA"/>
</dbReference>
<dbReference type="OrthoDB" id="3177877at2"/>
<dbReference type="AlphaFoldDB" id="A0A147KD23"/>
<keyword evidence="1" id="KW-0175">Coiled coil</keyword>
<dbReference type="PANTHER" id="PTHR41259">
    <property type="entry name" value="DOUBLE-STRAND BREAK REPAIR RAD50 ATPASE, PUTATIVE-RELATED"/>
    <property type="match status" value="1"/>
</dbReference>
<feature type="non-terminal residue" evidence="3">
    <location>
        <position position="326"/>
    </location>
</feature>
<gene>
    <name evidence="3" type="ORF">AC529_19220</name>
</gene>
<dbReference type="Pfam" id="PF13514">
    <property type="entry name" value="AAA_27"/>
    <property type="match status" value="1"/>
</dbReference>
<comment type="caution">
    <text evidence="3">The sequence shown here is derived from an EMBL/GenBank/DDBJ whole genome shotgun (WGS) entry which is preliminary data.</text>
</comment>